<dbReference type="Pfam" id="PF07730">
    <property type="entry name" value="HisKA_3"/>
    <property type="match status" value="1"/>
</dbReference>
<reference evidence="11 12" key="1">
    <citation type="journal article" date="2010" name="Stand. Genomic Sci.">
        <title>Complete genome sequence of Cellulomonas flavigena type strain (134).</title>
        <authorList>
            <person name="Abt B."/>
            <person name="Foster B."/>
            <person name="Lapidus A."/>
            <person name="Clum A."/>
            <person name="Sun H."/>
            <person name="Pukall R."/>
            <person name="Lucas S."/>
            <person name="Glavina Del Rio T."/>
            <person name="Nolan M."/>
            <person name="Tice H."/>
            <person name="Cheng J.F."/>
            <person name="Pitluck S."/>
            <person name="Liolios K."/>
            <person name="Ivanova N."/>
            <person name="Mavromatis K."/>
            <person name="Ovchinnikova G."/>
            <person name="Pati A."/>
            <person name="Goodwin L."/>
            <person name="Chen A."/>
            <person name="Palaniappan K."/>
            <person name="Land M."/>
            <person name="Hauser L."/>
            <person name="Chang Y.J."/>
            <person name="Jeffries C.D."/>
            <person name="Rohde M."/>
            <person name="Goker M."/>
            <person name="Woyke T."/>
            <person name="Bristow J."/>
            <person name="Eisen J.A."/>
            <person name="Markowitz V."/>
            <person name="Hugenholtz P."/>
            <person name="Kyrpides N.C."/>
            <person name="Klenk H.P."/>
        </authorList>
    </citation>
    <scope>NUCLEOTIDE SEQUENCE [LARGE SCALE GENOMIC DNA]</scope>
    <source>
        <strain evidence="12">ATCC 482 / DSM 20109 / BCRC 11376 / JCM 18109 / NBRC 3775 / NCIMB 8073 / NRS 134</strain>
    </source>
</reference>
<feature type="transmembrane region" description="Helical" evidence="9">
    <location>
        <begin position="30"/>
        <end position="50"/>
    </location>
</feature>
<dbReference type="PANTHER" id="PTHR24421:SF10">
    <property type="entry name" value="NITRATE_NITRITE SENSOR PROTEIN NARQ"/>
    <property type="match status" value="1"/>
</dbReference>
<evidence type="ECO:0000313" key="12">
    <source>
        <dbReference type="Proteomes" id="UP000000849"/>
    </source>
</evidence>
<dbReference type="Gene3D" id="3.30.565.10">
    <property type="entry name" value="Histidine kinase-like ATPase, C-terminal domain"/>
    <property type="match status" value="1"/>
</dbReference>
<evidence type="ECO:0000256" key="8">
    <source>
        <dbReference type="ARBA" id="ARBA00023012"/>
    </source>
</evidence>
<evidence type="ECO:0000256" key="7">
    <source>
        <dbReference type="ARBA" id="ARBA00022840"/>
    </source>
</evidence>
<dbReference type="InterPro" id="IPR011712">
    <property type="entry name" value="Sig_transdc_His_kin_sub3_dim/P"/>
</dbReference>
<dbReference type="AlphaFoldDB" id="D5ULZ7"/>
<evidence type="ECO:0000313" key="11">
    <source>
        <dbReference type="EMBL" id="ADG76103.1"/>
    </source>
</evidence>
<keyword evidence="3" id="KW-0597">Phosphoprotein</keyword>
<dbReference type="OrthoDB" id="227596at2"/>
<evidence type="ECO:0000256" key="3">
    <source>
        <dbReference type="ARBA" id="ARBA00022553"/>
    </source>
</evidence>
<feature type="domain" description="Signal transduction histidine kinase subgroup 3 dimerisation and phosphoacceptor" evidence="10">
    <location>
        <begin position="221"/>
        <end position="286"/>
    </location>
</feature>
<feature type="transmembrane region" description="Helical" evidence="9">
    <location>
        <begin position="128"/>
        <end position="147"/>
    </location>
</feature>
<dbReference type="eggNOG" id="COG4585">
    <property type="taxonomic scope" value="Bacteria"/>
</dbReference>
<dbReference type="CDD" id="cd16917">
    <property type="entry name" value="HATPase_UhpB-NarQ-NarX-like"/>
    <property type="match status" value="1"/>
</dbReference>
<sequence>MPTELPTRLRATLARAGALRDGPQGPRWDSVALLLVGLFLLALDVQTLGLDESVVAVPGGPAPWQGALLLVATTVLLAKRRRPVAVLVVVTVLSSADGVLGGSLGMYLVLFDALFTVAVRARPQARTVVLSVLVGLVLAVLVATAAAGLPARDVVQLTLVAVALLLPPWWWGADVRRSTDLAAEQERRADAERERADLARAHADDVARIAALDRDRAVQDERARMARDLHDVVAGHLSAVAIHAEAALAAPPDEARDRAALAAVRAGSLDALGEMRAMILVLREGADADAATAPAGLARVADLDVDVDGDVPAGLPAAVDHAAFRILQEAVTNAHKHGAGRPTARFTCDGEALVVDVENPVAAGTARVDPALTSSTGLQTMRERAAALRGTLTTTRDGATWRVRATLPLHLEETP</sequence>
<dbReference type="SUPFAM" id="SSF55874">
    <property type="entry name" value="ATPase domain of HSP90 chaperone/DNA topoisomerase II/histidine kinase"/>
    <property type="match status" value="1"/>
</dbReference>
<dbReference type="InterPro" id="IPR036890">
    <property type="entry name" value="HATPase_C_sf"/>
</dbReference>
<dbReference type="KEGG" id="cfl:Cfla_3221"/>
<keyword evidence="8" id="KW-0902">Two-component regulatory system</keyword>
<proteinExistence type="predicted"/>
<evidence type="ECO:0000256" key="6">
    <source>
        <dbReference type="ARBA" id="ARBA00022777"/>
    </source>
</evidence>
<evidence type="ECO:0000256" key="9">
    <source>
        <dbReference type="SAM" id="Phobius"/>
    </source>
</evidence>
<evidence type="ECO:0000256" key="5">
    <source>
        <dbReference type="ARBA" id="ARBA00022741"/>
    </source>
</evidence>
<keyword evidence="12" id="KW-1185">Reference proteome</keyword>
<dbReference type="GO" id="GO:0000155">
    <property type="term" value="F:phosphorelay sensor kinase activity"/>
    <property type="evidence" value="ECO:0007669"/>
    <property type="project" value="InterPro"/>
</dbReference>
<keyword evidence="4" id="KW-0808">Transferase</keyword>
<keyword evidence="6 11" id="KW-0418">Kinase</keyword>
<keyword evidence="9" id="KW-0472">Membrane</keyword>
<dbReference type="GO" id="GO:0005524">
    <property type="term" value="F:ATP binding"/>
    <property type="evidence" value="ECO:0007669"/>
    <property type="project" value="UniProtKB-KW"/>
</dbReference>
<keyword evidence="9" id="KW-1133">Transmembrane helix</keyword>
<gene>
    <name evidence="11" type="ordered locus">Cfla_3221</name>
</gene>
<organism evidence="11 12">
    <name type="scientific">Cellulomonas flavigena (strain ATCC 482 / DSM 20109 / BCRC 11376 / JCM 18109 / NBRC 3775 / NCIMB 8073 / NRS 134)</name>
    <dbReference type="NCBI Taxonomy" id="446466"/>
    <lineage>
        <taxon>Bacteria</taxon>
        <taxon>Bacillati</taxon>
        <taxon>Actinomycetota</taxon>
        <taxon>Actinomycetes</taxon>
        <taxon>Micrococcales</taxon>
        <taxon>Cellulomonadaceae</taxon>
        <taxon>Cellulomonas</taxon>
    </lineage>
</organism>
<keyword evidence="5" id="KW-0547">Nucleotide-binding</keyword>
<dbReference type="GO" id="GO:0016020">
    <property type="term" value="C:membrane"/>
    <property type="evidence" value="ECO:0007669"/>
    <property type="project" value="InterPro"/>
</dbReference>
<comment type="catalytic activity">
    <reaction evidence="1">
        <text>ATP + protein L-histidine = ADP + protein N-phospho-L-histidine.</text>
        <dbReference type="EC" id="2.7.13.3"/>
    </reaction>
</comment>
<feature type="transmembrane region" description="Helical" evidence="9">
    <location>
        <begin position="85"/>
        <end position="108"/>
    </location>
</feature>
<dbReference type="EC" id="2.7.13.3" evidence="2"/>
<dbReference type="Gene3D" id="1.20.5.1930">
    <property type="match status" value="1"/>
</dbReference>
<evidence type="ECO:0000256" key="4">
    <source>
        <dbReference type="ARBA" id="ARBA00022679"/>
    </source>
</evidence>
<keyword evidence="9" id="KW-0812">Transmembrane</keyword>
<dbReference type="PANTHER" id="PTHR24421">
    <property type="entry name" value="NITRATE/NITRITE SENSOR PROTEIN NARX-RELATED"/>
    <property type="match status" value="1"/>
</dbReference>
<feature type="transmembrane region" description="Helical" evidence="9">
    <location>
        <begin position="154"/>
        <end position="171"/>
    </location>
</feature>
<evidence type="ECO:0000259" key="10">
    <source>
        <dbReference type="Pfam" id="PF07730"/>
    </source>
</evidence>
<dbReference type="HOGENOM" id="CLU_000445_20_1_11"/>
<evidence type="ECO:0000256" key="2">
    <source>
        <dbReference type="ARBA" id="ARBA00012438"/>
    </source>
</evidence>
<evidence type="ECO:0000256" key="1">
    <source>
        <dbReference type="ARBA" id="ARBA00000085"/>
    </source>
</evidence>
<dbReference type="Proteomes" id="UP000000849">
    <property type="component" value="Chromosome"/>
</dbReference>
<dbReference type="InterPro" id="IPR050482">
    <property type="entry name" value="Sensor_HK_TwoCompSys"/>
</dbReference>
<name>D5ULZ7_CELFN</name>
<protein>
    <recommendedName>
        <fullName evidence="2">histidine kinase</fullName>
        <ecNumber evidence="2">2.7.13.3</ecNumber>
    </recommendedName>
</protein>
<accession>D5ULZ7</accession>
<dbReference type="STRING" id="446466.Cfla_3221"/>
<feature type="transmembrane region" description="Helical" evidence="9">
    <location>
        <begin position="62"/>
        <end position="78"/>
    </location>
</feature>
<dbReference type="GO" id="GO:0046983">
    <property type="term" value="F:protein dimerization activity"/>
    <property type="evidence" value="ECO:0007669"/>
    <property type="project" value="InterPro"/>
</dbReference>
<keyword evidence="7" id="KW-0067">ATP-binding</keyword>
<dbReference type="RefSeq" id="WP_013118434.1">
    <property type="nucleotide sequence ID" value="NC_014151.1"/>
</dbReference>
<dbReference type="EMBL" id="CP001964">
    <property type="protein sequence ID" value="ADG76103.1"/>
    <property type="molecule type" value="Genomic_DNA"/>
</dbReference>